<dbReference type="GO" id="GO:0140663">
    <property type="term" value="F:ATP-dependent FeS chaperone activity"/>
    <property type="evidence" value="ECO:0007669"/>
    <property type="project" value="InterPro"/>
</dbReference>
<dbReference type="InterPro" id="IPR000808">
    <property type="entry name" value="Mrp-like_CS"/>
</dbReference>
<dbReference type="InterPro" id="IPR027417">
    <property type="entry name" value="P-loop_NTPase"/>
</dbReference>
<dbReference type="InterPro" id="IPR034904">
    <property type="entry name" value="FSCA_dom_sf"/>
</dbReference>
<dbReference type="OrthoDB" id="1741334at2759"/>
<dbReference type="InterPro" id="IPR002744">
    <property type="entry name" value="MIP18-like"/>
</dbReference>
<dbReference type="RefSeq" id="XP_002502646.1">
    <property type="nucleotide sequence ID" value="XM_002502600.1"/>
</dbReference>
<dbReference type="InterPro" id="IPR044304">
    <property type="entry name" value="NUBPL-like"/>
</dbReference>
<dbReference type="eggNOG" id="KOG3022">
    <property type="taxonomic scope" value="Eukaryota"/>
</dbReference>
<dbReference type="Pfam" id="PF10609">
    <property type="entry name" value="ParA"/>
    <property type="match status" value="1"/>
</dbReference>
<dbReference type="InterPro" id="IPR033756">
    <property type="entry name" value="YlxH/NBP35"/>
</dbReference>
<evidence type="ECO:0000256" key="2">
    <source>
        <dbReference type="ARBA" id="ARBA00022741"/>
    </source>
</evidence>
<dbReference type="GO" id="GO:0016226">
    <property type="term" value="P:iron-sulfur cluster assembly"/>
    <property type="evidence" value="ECO:0007669"/>
    <property type="project" value="InterPro"/>
</dbReference>
<accession>C1E720</accession>
<dbReference type="HAMAP" id="MF_02040">
    <property type="entry name" value="Mrp_NBP35"/>
    <property type="match status" value="1"/>
</dbReference>
<dbReference type="AlphaFoldDB" id="C1E720"/>
<keyword evidence="5" id="KW-0411">Iron-sulfur</keyword>
<organism evidence="9 10">
    <name type="scientific">Micromonas commoda (strain RCC299 / NOUM17 / CCMP2709)</name>
    <name type="common">Picoplanktonic green alga</name>
    <dbReference type="NCBI Taxonomy" id="296587"/>
    <lineage>
        <taxon>Eukaryota</taxon>
        <taxon>Viridiplantae</taxon>
        <taxon>Chlorophyta</taxon>
        <taxon>Mamiellophyceae</taxon>
        <taxon>Mamiellales</taxon>
        <taxon>Mamiellaceae</taxon>
        <taxon>Micromonas</taxon>
    </lineage>
</organism>
<dbReference type="CDD" id="cd02037">
    <property type="entry name" value="Mrp_NBP35"/>
    <property type="match status" value="1"/>
</dbReference>
<dbReference type="GO" id="GO:0005524">
    <property type="term" value="F:ATP binding"/>
    <property type="evidence" value="ECO:0007669"/>
    <property type="project" value="UniProtKB-KW"/>
</dbReference>
<dbReference type="GO" id="GO:0009570">
    <property type="term" value="C:chloroplast stroma"/>
    <property type="evidence" value="ECO:0007669"/>
    <property type="project" value="TreeGrafter"/>
</dbReference>
<dbReference type="PANTHER" id="PTHR42961">
    <property type="entry name" value="IRON-SULFUR PROTEIN NUBPL"/>
    <property type="match status" value="1"/>
</dbReference>
<reference evidence="9 10" key="1">
    <citation type="journal article" date="2009" name="Science">
        <title>Green evolution and dynamic adaptations revealed by genomes of the marine picoeukaryotes Micromonas.</title>
        <authorList>
            <person name="Worden A.Z."/>
            <person name="Lee J.H."/>
            <person name="Mock T."/>
            <person name="Rouze P."/>
            <person name="Simmons M.P."/>
            <person name="Aerts A.L."/>
            <person name="Allen A.E."/>
            <person name="Cuvelier M.L."/>
            <person name="Derelle E."/>
            <person name="Everett M.V."/>
            <person name="Foulon E."/>
            <person name="Grimwood J."/>
            <person name="Gundlach H."/>
            <person name="Henrissat B."/>
            <person name="Napoli C."/>
            <person name="McDonald S.M."/>
            <person name="Parker M.S."/>
            <person name="Rombauts S."/>
            <person name="Salamov A."/>
            <person name="Von Dassow P."/>
            <person name="Badger J.H."/>
            <person name="Coutinho P.M."/>
            <person name="Demir E."/>
            <person name="Dubchak I."/>
            <person name="Gentemann C."/>
            <person name="Eikrem W."/>
            <person name="Gready J.E."/>
            <person name="John U."/>
            <person name="Lanier W."/>
            <person name="Lindquist E.A."/>
            <person name="Lucas S."/>
            <person name="Mayer K.F."/>
            <person name="Moreau H."/>
            <person name="Not F."/>
            <person name="Otillar R."/>
            <person name="Panaud O."/>
            <person name="Pangilinan J."/>
            <person name="Paulsen I."/>
            <person name="Piegu B."/>
            <person name="Poliakov A."/>
            <person name="Robbens S."/>
            <person name="Schmutz J."/>
            <person name="Toulza E."/>
            <person name="Wyss T."/>
            <person name="Zelensky A."/>
            <person name="Zhou K."/>
            <person name="Armbrust E.V."/>
            <person name="Bhattacharya D."/>
            <person name="Goodenough U.W."/>
            <person name="Van de Peer Y."/>
            <person name="Grigoriev I.V."/>
        </authorList>
    </citation>
    <scope>NUCLEOTIDE SEQUENCE [LARGE SCALE GENOMIC DNA]</scope>
    <source>
        <strain evidence="10">RCC299 / NOUM17</strain>
    </source>
</reference>
<feature type="compositionally biased region" description="Low complexity" evidence="7">
    <location>
        <begin position="33"/>
        <end position="66"/>
    </location>
</feature>
<dbReference type="Proteomes" id="UP000002009">
    <property type="component" value="Chromosome 5"/>
</dbReference>
<sequence>MATLAAIRPSDSRLGARLKVGGTGGRIARKTVTAGAGRRTTSTRRGPVSIRAHASSSSPSITSAPDGSREADVLNALRNVIDPDFGEDIVNCGFVKDLRVSDAGDVTFTLELTTPACPVKEEFDRLSKQYVTALEWAKSCNVNMTAQPVTNDMPDAVEGLKGVRHIIAVSSCKGGVGKSTTSVNLAYTLRMMGAKVGIFDADVFGPSLPTMTSPEQAVLQMDKETGSITPTEYEGVGIVSFGFAGQGSAIMRGPMVSGLINQMLTTTAWGDLDYLIIDMPPGTGDVQLTICQVLPITAAVVVTTPQKLAFIDVEKGVRMFSKLRVPCVAVVENMSYFDGDDGKRYKPFGEGSGQRICDDYGVPNLFQMPIVPDLSACGDTGRPLVLVDPAGDVSTIYGAVAAKVVQEVAKLQAGPKGSLALDTEGVAGVDGALRVQLADEGGMPFYVRGCDVRRSDKSATADGESKKADFLMDGVTPVPDDIAPVEAHVVGNYAVQISWPDGFSQVATFAQIQALSRLPAGAKVGA</sequence>
<feature type="region of interest" description="Disordered" evidence="7">
    <location>
        <begin position="33"/>
        <end position="68"/>
    </location>
</feature>
<comment type="similarity">
    <text evidence="6">Belongs to the Mrp/NBP35 ATP-binding proteins family.</text>
</comment>
<evidence type="ECO:0000256" key="5">
    <source>
        <dbReference type="ARBA" id="ARBA00023014"/>
    </source>
</evidence>
<name>C1E720_MICCC</name>
<dbReference type="KEGG" id="mis:MICPUN_58854"/>
<dbReference type="InParanoid" id="C1E720"/>
<dbReference type="SUPFAM" id="SSF52540">
    <property type="entry name" value="P-loop containing nucleoside triphosphate hydrolases"/>
    <property type="match status" value="1"/>
</dbReference>
<dbReference type="GO" id="GO:0046872">
    <property type="term" value="F:metal ion binding"/>
    <property type="evidence" value="ECO:0007669"/>
    <property type="project" value="UniProtKB-KW"/>
</dbReference>
<keyword evidence="2" id="KW-0547">Nucleotide-binding</keyword>
<feature type="domain" description="MIP18 family-like" evidence="8">
    <location>
        <begin position="70"/>
        <end position="143"/>
    </location>
</feature>
<protein>
    <recommendedName>
        <fullName evidence="8">MIP18 family-like domain-containing protein</fullName>
    </recommendedName>
</protein>
<dbReference type="FunCoup" id="C1E720">
    <property type="interactions" value="622"/>
</dbReference>
<evidence type="ECO:0000256" key="6">
    <source>
        <dbReference type="ARBA" id="ARBA00024036"/>
    </source>
</evidence>
<dbReference type="FunFam" id="3.40.50.300:FF:000704">
    <property type="entry name" value="fe-S cluster assembly factor HCF101, chloroplastic"/>
    <property type="match status" value="1"/>
</dbReference>
<evidence type="ECO:0000256" key="3">
    <source>
        <dbReference type="ARBA" id="ARBA00022840"/>
    </source>
</evidence>
<evidence type="ECO:0000313" key="10">
    <source>
        <dbReference type="Proteomes" id="UP000002009"/>
    </source>
</evidence>
<dbReference type="PANTHER" id="PTHR42961:SF2">
    <property type="entry name" value="IRON-SULFUR PROTEIN NUBPL"/>
    <property type="match status" value="1"/>
</dbReference>
<dbReference type="EMBL" id="CP001326">
    <property type="protein sequence ID" value="ACO63904.1"/>
    <property type="molecule type" value="Genomic_DNA"/>
</dbReference>
<dbReference type="FunFam" id="3.30.300.130:FF:000008">
    <property type="entry name" value="Fe-S cluster assembly factor HCF101, chloroplastic"/>
    <property type="match status" value="1"/>
</dbReference>
<evidence type="ECO:0000256" key="1">
    <source>
        <dbReference type="ARBA" id="ARBA00022723"/>
    </source>
</evidence>
<gene>
    <name evidence="9" type="ORF">MICPUN_58854</name>
</gene>
<dbReference type="STRING" id="296587.C1E720"/>
<keyword evidence="3" id="KW-0067">ATP-binding</keyword>
<keyword evidence="1" id="KW-0479">Metal-binding</keyword>
<dbReference type="SUPFAM" id="SSF117916">
    <property type="entry name" value="Fe-S cluster assembly (FSCA) domain-like"/>
    <property type="match status" value="1"/>
</dbReference>
<dbReference type="PROSITE" id="PS01215">
    <property type="entry name" value="MRP"/>
    <property type="match status" value="1"/>
</dbReference>
<evidence type="ECO:0000313" key="9">
    <source>
        <dbReference type="EMBL" id="ACO63904.1"/>
    </source>
</evidence>
<proteinExistence type="inferred from homology"/>
<keyword evidence="4" id="KW-0408">Iron</keyword>
<dbReference type="GO" id="GO:0051539">
    <property type="term" value="F:4 iron, 4 sulfur cluster binding"/>
    <property type="evidence" value="ECO:0007669"/>
    <property type="project" value="TreeGrafter"/>
</dbReference>
<dbReference type="Gene3D" id="3.30.300.130">
    <property type="entry name" value="Fe-S cluster assembly (FSCA)"/>
    <property type="match status" value="1"/>
</dbReference>
<dbReference type="GeneID" id="8243932"/>
<dbReference type="Gene3D" id="3.40.50.300">
    <property type="entry name" value="P-loop containing nucleotide triphosphate hydrolases"/>
    <property type="match status" value="1"/>
</dbReference>
<keyword evidence="10" id="KW-1185">Reference proteome</keyword>
<dbReference type="OMA" id="DEWSGEQ"/>
<evidence type="ECO:0000259" key="8">
    <source>
        <dbReference type="Pfam" id="PF01883"/>
    </source>
</evidence>
<evidence type="ECO:0000256" key="4">
    <source>
        <dbReference type="ARBA" id="ARBA00023004"/>
    </source>
</evidence>
<dbReference type="Pfam" id="PF01883">
    <property type="entry name" value="FeS_assembly_P"/>
    <property type="match status" value="1"/>
</dbReference>
<evidence type="ECO:0000256" key="7">
    <source>
        <dbReference type="SAM" id="MobiDB-lite"/>
    </source>
</evidence>
<dbReference type="InterPro" id="IPR019591">
    <property type="entry name" value="Mrp/NBP35_ATP-bd"/>
</dbReference>